<keyword evidence="1" id="KW-0808">Transferase</keyword>
<proteinExistence type="predicted"/>
<dbReference type="GO" id="GO:0005840">
    <property type="term" value="C:ribosome"/>
    <property type="evidence" value="ECO:0007669"/>
    <property type="project" value="UniProtKB-KW"/>
</dbReference>
<reference evidence="3 4" key="1">
    <citation type="submission" date="2018-09" db="EMBL/GenBank/DDBJ databases">
        <title>Genomic Encyclopedia of Archaeal and Bacterial Type Strains, Phase II (KMG-II): from individual species to whole genera.</title>
        <authorList>
            <person name="Goeker M."/>
        </authorList>
    </citation>
    <scope>NUCLEOTIDE SEQUENCE [LARGE SCALE GENOMIC DNA]</scope>
    <source>
        <strain evidence="3 4">DSM 17008</strain>
    </source>
</reference>
<organism evidence="3 4">
    <name type="scientific">Sinobaca qinghaiensis</name>
    <dbReference type="NCBI Taxonomy" id="342944"/>
    <lineage>
        <taxon>Bacteria</taxon>
        <taxon>Bacillati</taxon>
        <taxon>Bacillota</taxon>
        <taxon>Bacilli</taxon>
        <taxon>Bacillales</taxon>
        <taxon>Sporolactobacillaceae</taxon>
        <taxon>Sinobaca</taxon>
    </lineage>
</organism>
<gene>
    <name evidence="3" type="ORF">ATL39_0241</name>
</gene>
<evidence type="ECO:0000256" key="1">
    <source>
        <dbReference type="ARBA" id="ARBA00022679"/>
    </source>
</evidence>
<dbReference type="CDD" id="cd04301">
    <property type="entry name" value="NAT_SF"/>
    <property type="match status" value="1"/>
</dbReference>
<dbReference type="EMBL" id="RAPK01000006">
    <property type="protein sequence ID" value="RKD76029.1"/>
    <property type="molecule type" value="Genomic_DNA"/>
</dbReference>
<protein>
    <submittedName>
        <fullName evidence="3">Ribosomal protein S18 acetylase RimI-like enzyme</fullName>
    </submittedName>
</protein>
<keyword evidence="3" id="KW-0689">Ribosomal protein</keyword>
<dbReference type="InterPro" id="IPR016181">
    <property type="entry name" value="Acyl_CoA_acyltransferase"/>
</dbReference>
<dbReference type="RefSeq" id="WP_170146798.1">
    <property type="nucleotide sequence ID" value="NZ_RAPK01000006.1"/>
</dbReference>
<dbReference type="PANTHER" id="PTHR13947:SF37">
    <property type="entry name" value="LD18367P"/>
    <property type="match status" value="1"/>
</dbReference>
<dbReference type="Pfam" id="PF00583">
    <property type="entry name" value="Acetyltransf_1"/>
    <property type="match status" value="1"/>
</dbReference>
<dbReference type="PANTHER" id="PTHR13947">
    <property type="entry name" value="GNAT FAMILY N-ACETYLTRANSFERASE"/>
    <property type="match status" value="1"/>
</dbReference>
<comment type="caution">
    <text evidence="3">The sequence shown here is derived from an EMBL/GenBank/DDBJ whole genome shotgun (WGS) entry which is preliminary data.</text>
</comment>
<dbReference type="Proteomes" id="UP000285120">
    <property type="component" value="Unassembled WGS sequence"/>
</dbReference>
<dbReference type="GO" id="GO:0008080">
    <property type="term" value="F:N-acetyltransferase activity"/>
    <property type="evidence" value="ECO:0007669"/>
    <property type="project" value="InterPro"/>
</dbReference>
<dbReference type="InterPro" id="IPR000182">
    <property type="entry name" value="GNAT_dom"/>
</dbReference>
<accession>A0A419V7Y1</accession>
<name>A0A419V7Y1_9BACL</name>
<evidence type="ECO:0000313" key="4">
    <source>
        <dbReference type="Proteomes" id="UP000285120"/>
    </source>
</evidence>
<dbReference type="AlphaFoldDB" id="A0A419V7Y1"/>
<dbReference type="PROSITE" id="PS51186">
    <property type="entry name" value="GNAT"/>
    <property type="match status" value="1"/>
</dbReference>
<keyword evidence="4" id="KW-1185">Reference proteome</keyword>
<sequence length="181" mass="20710">MLYIKELQEEDTKEAGRFLLATMEEAFPHPLSETARLDALYMNERLVQPQRTAVFGAYIDGEAAGTIAVRPYDDRIASIEGRYELKETCEIIKCYVDPAMRKKGIGTALLRELLHFCRQNDYHMLYLHTQLFLEGGLSFWKKQGFSVVAEENDEWETVHMEGKLATIEQVVQKTETNAAGN</sequence>
<dbReference type="Gene3D" id="3.40.630.30">
    <property type="match status" value="1"/>
</dbReference>
<dbReference type="InterPro" id="IPR050769">
    <property type="entry name" value="NAT_camello-type"/>
</dbReference>
<evidence type="ECO:0000313" key="3">
    <source>
        <dbReference type="EMBL" id="RKD76029.1"/>
    </source>
</evidence>
<keyword evidence="3" id="KW-0687">Ribonucleoprotein</keyword>
<evidence type="ECO:0000259" key="2">
    <source>
        <dbReference type="PROSITE" id="PS51186"/>
    </source>
</evidence>
<feature type="domain" description="N-acetyltransferase" evidence="2">
    <location>
        <begin position="2"/>
        <end position="165"/>
    </location>
</feature>
<dbReference type="SUPFAM" id="SSF55729">
    <property type="entry name" value="Acyl-CoA N-acyltransferases (Nat)"/>
    <property type="match status" value="1"/>
</dbReference>